<organism evidence="1 2">
    <name type="scientific">Brevundimonas viscosa</name>
    <dbReference type="NCBI Taxonomy" id="871741"/>
    <lineage>
        <taxon>Bacteria</taxon>
        <taxon>Pseudomonadati</taxon>
        <taxon>Pseudomonadota</taxon>
        <taxon>Alphaproteobacteria</taxon>
        <taxon>Caulobacterales</taxon>
        <taxon>Caulobacteraceae</taxon>
        <taxon>Brevundimonas</taxon>
    </lineage>
</organism>
<sequence>MNRADIIDMELHYARMMRREANARAKRYPAAAEQLRRFADAAVARVEAIKCGPLFDTEKG</sequence>
<dbReference type="Proteomes" id="UP000198788">
    <property type="component" value="Unassembled WGS sequence"/>
</dbReference>
<reference evidence="2" key="1">
    <citation type="submission" date="2016-10" db="EMBL/GenBank/DDBJ databases">
        <authorList>
            <person name="Varghese N."/>
            <person name="Submissions S."/>
        </authorList>
    </citation>
    <scope>NUCLEOTIDE SEQUENCE [LARGE SCALE GENOMIC DNA]</scope>
    <source>
        <strain evidence="2">CGMCC 1.10683</strain>
    </source>
</reference>
<proteinExistence type="predicted"/>
<dbReference type="EMBL" id="FOZV01000002">
    <property type="protein sequence ID" value="SFS42542.1"/>
    <property type="molecule type" value="Genomic_DNA"/>
</dbReference>
<dbReference type="AlphaFoldDB" id="A0A1I6PQN7"/>
<keyword evidence="2" id="KW-1185">Reference proteome</keyword>
<dbReference type="RefSeq" id="WP_092307789.1">
    <property type="nucleotide sequence ID" value="NZ_FOZV01000002.1"/>
</dbReference>
<protein>
    <submittedName>
        <fullName evidence="1">Uncharacterized protein</fullName>
    </submittedName>
</protein>
<accession>A0A1I6PQN7</accession>
<name>A0A1I6PQN7_9CAUL</name>
<evidence type="ECO:0000313" key="2">
    <source>
        <dbReference type="Proteomes" id="UP000198788"/>
    </source>
</evidence>
<gene>
    <name evidence="1" type="ORF">SAMN05192570_1192</name>
</gene>
<evidence type="ECO:0000313" key="1">
    <source>
        <dbReference type="EMBL" id="SFS42542.1"/>
    </source>
</evidence>